<name>A0ABV8TK03_9ACTN</name>
<evidence type="ECO:0000256" key="4">
    <source>
        <dbReference type="ARBA" id="ARBA00022969"/>
    </source>
</evidence>
<evidence type="ECO:0000313" key="7">
    <source>
        <dbReference type="EMBL" id="MFC4330843.1"/>
    </source>
</evidence>
<keyword evidence="5" id="KW-0717">Septation</keyword>
<protein>
    <submittedName>
        <fullName evidence="7">SsgA family sporulation/cell division regulator</fullName>
    </submittedName>
</protein>
<gene>
    <name evidence="7" type="ORF">ACFPC0_24250</name>
</gene>
<keyword evidence="4" id="KW-0749">Sporulation</keyword>
<evidence type="ECO:0000256" key="5">
    <source>
        <dbReference type="ARBA" id="ARBA00023210"/>
    </source>
</evidence>
<keyword evidence="6" id="KW-0131">Cell cycle</keyword>
<dbReference type="Proteomes" id="UP001595824">
    <property type="component" value="Unassembled WGS sequence"/>
</dbReference>
<dbReference type="Pfam" id="PF04686">
    <property type="entry name" value="SsgA"/>
    <property type="match status" value="1"/>
</dbReference>
<evidence type="ECO:0000313" key="8">
    <source>
        <dbReference type="Proteomes" id="UP001595824"/>
    </source>
</evidence>
<organism evidence="7 8">
    <name type="scientific">Streptomyces andamanensis</name>
    <dbReference type="NCBI Taxonomy" id="1565035"/>
    <lineage>
        <taxon>Bacteria</taxon>
        <taxon>Bacillati</taxon>
        <taxon>Actinomycetota</taxon>
        <taxon>Actinomycetes</taxon>
        <taxon>Kitasatosporales</taxon>
        <taxon>Streptomycetaceae</taxon>
        <taxon>Streptomyces</taxon>
    </lineage>
</organism>
<evidence type="ECO:0000256" key="3">
    <source>
        <dbReference type="ARBA" id="ARBA00022618"/>
    </source>
</evidence>
<accession>A0ABV8TK03</accession>
<dbReference type="RefSeq" id="WP_018569336.1">
    <property type="nucleotide sequence ID" value="NZ_JBHSDP010000024.1"/>
</dbReference>
<dbReference type="EMBL" id="JBHSDP010000024">
    <property type="protein sequence ID" value="MFC4330843.1"/>
    <property type="molecule type" value="Genomic_DNA"/>
</dbReference>
<proteinExistence type="inferred from homology"/>
<sequence length="156" mass="17408">MSGDHQDVRSQCTASPSLPLLRLDIHRMLDMLEWQEIRAEFRYDPDSPLVVTVTFLIEDGPQATWRIGRDLLHQGLHSMSGVGDIQVWPSHLEARATAWLQLMSKDVGALFELPVPPLAEWLDHTYELVPAGTETGRLDLDGFLAGLLDGPEVPSD</sequence>
<keyword evidence="3" id="KW-0132">Cell division</keyword>
<evidence type="ECO:0000256" key="2">
    <source>
        <dbReference type="ARBA" id="ARBA00009323"/>
    </source>
</evidence>
<dbReference type="InterPro" id="IPR038658">
    <property type="entry name" value="SsgB_sf"/>
</dbReference>
<comment type="caution">
    <text evidence="7">The sequence shown here is derived from an EMBL/GenBank/DDBJ whole genome shotgun (WGS) entry which is preliminary data.</text>
</comment>
<comment type="subcellular location">
    <subcellularLocation>
        <location evidence="1">Cell septum</location>
    </subcellularLocation>
</comment>
<keyword evidence="8" id="KW-1185">Reference proteome</keyword>
<reference evidence="8" key="1">
    <citation type="journal article" date="2019" name="Int. J. Syst. Evol. Microbiol.">
        <title>The Global Catalogue of Microorganisms (GCM) 10K type strain sequencing project: providing services to taxonomists for standard genome sequencing and annotation.</title>
        <authorList>
            <consortium name="The Broad Institute Genomics Platform"/>
            <consortium name="The Broad Institute Genome Sequencing Center for Infectious Disease"/>
            <person name="Wu L."/>
            <person name="Ma J."/>
        </authorList>
    </citation>
    <scope>NUCLEOTIDE SEQUENCE [LARGE SCALE GENOMIC DNA]</scope>
    <source>
        <strain evidence="8">PCU 347</strain>
    </source>
</reference>
<evidence type="ECO:0000256" key="1">
    <source>
        <dbReference type="ARBA" id="ARBA00004431"/>
    </source>
</evidence>
<dbReference type="InterPro" id="IPR006776">
    <property type="entry name" value="SsgB"/>
</dbReference>
<comment type="similarity">
    <text evidence="2">Belongs to the SsgA family.</text>
</comment>
<evidence type="ECO:0000256" key="6">
    <source>
        <dbReference type="ARBA" id="ARBA00023306"/>
    </source>
</evidence>
<dbReference type="Gene3D" id="2.30.31.20">
    <property type="entry name" value="Sporulation-specific cell division protein SsgB"/>
    <property type="match status" value="1"/>
</dbReference>